<organism evidence="3">
    <name type="scientific">Chlorella variabilis</name>
    <name type="common">Green alga</name>
    <dbReference type="NCBI Taxonomy" id="554065"/>
    <lineage>
        <taxon>Eukaryota</taxon>
        <taxon>Viridiplantae</taxon>
        <taxon>Chlorophyta</taxon>
        <taxon>core chlorophytes</taxon>
        <taxon>Trebouxiophyceae</taxon>
        <taxon>Chlorellales</taxon>
        <taxon>Chlorellaceae</taxon>
        <taxon>Chlorella clade</taxon>
        <taxon>Chlorella</taxon>
    </lineage>
</organism>
<dbReference type="GeneID" id="17353367"/>
<keyword evidence="3" id="KW-1185">Reference proteome</keyword>
<dbReference type="GO" id="GO:0000814">
    <property type="term" value="C:ESCRT II complex"/>
    <property type="evidence" value="ECO:0007669"/>
    <property type="project" value="InterPro"/>
</dbReference>
<dbReference type="InterPro" id="IPR036390">
    <property type="entry name" value="WH_DNA-bd_sf"/>
</dbReference>
<name>E1ZJA4_CHLVA</name>
<dbReference type="KEGG" id="cvr:CHLNCDRAFT_36297"/>
<dbReference type="Proteomes" id="UP000008141">
    <property type="component" value="Unassembled WGS sequence"/>
</dbReference>
<proteinExistence type="inferred from homology"/>
<dbReference type="InParanoid" id="E1ZJA4"/>
<dbReference type="STRING" id="554065.E1ZJA4"/>
<dbReference type="AlphaFoldDB" id="E1ZJA4"/>
<evidence type="ECO:0000256" key="1">
    <source>
        <dbReference type="ARBA" id="ARBA00009834"/>
    </source>
</evidence>
<dbReference type="InterPro" id="IPR036388">
    <property type="entry name" value="WH-like_DNA-bd_sf"/>
</dbReference>
<sequence length="324" mass="34357">MALRRGPGLTALSRTRAAREQFKRKGEEVAETKAAVMKAQMAHFKASLEEFALKHKADIRRNPEFRAQFHAMCATAGVDPLASNKGTWNKLLGLGDFYYELGVQVVEGCITSRPITGGFIELSRVHEYVRRRRGSRADPVSEDDLLRAIEKLQGLGSGFGVVRIGNRSFVRSVPTEISTDSNTLIELAERSGGYFSLADAVAATGWQEARLRDALGAMAREGLLLIDDQPGAAPAAATGPLAAGGASPAALPRLYWVPAVGLLPGTDRYRRDAGLEGIPLPPTADIATATLAGAGEAQAPGQVRVEQPAVPPVAALGGMHLTGQ</sequence>
<gene>
    <name evidence="2" type="ORF">CHLNCDRAFT_36297</name>
</gene>
<dbReference type="Pfam" id="PF04157">
    <property type="entry name" value="EAP30"/>
    <property type="match status" value="1"/>
</dbReference>
<dbReference type="InterPro" id="IPR040608">
    <property type="entry name" value="Snf8/Vps36"/>
</dbReference>
<dbReference type="SUPFAM" id="SSF46785">
    <property type="entry name" value="Winged helix' DNA-binding domain"/>
    <property type="match status" value="1"/>
</dbReference>
<dbReference type="Gene3D" id="6.10.140.180">
    <property type="match status" value="1"/>
</dbReference>
<comment type="similarity">
    <text evidence="1">Belongs to the SNF8 family.</text>
</comment>
<protein>
    <recommendedName>
        <fullName evidence="4">Vacuolar protein sorting-associated protein</fullName>
    </recommendedName>
</protein>
<evidence type="ECO:0008006" key="4">
    <source>
        <dbReference type="Google" id="ProtNLM"/>
    </source>
</evidence>
<dbReference type="EMBL" id="GL433849">
    <property type="protein sequence ID" value="EFN53961.1"/>
    <property type="molecule type" value="Genomic_DNA"/>
</dbReference>
<dbReference type="eggNOG" id="KOG3341">
    <property type="taxonomic scope" value="Eukaryota"/>
</dbReference>
<dbReference type="PANTHER" id="PTHR12806">
    <property type="entry name" value="EAP30 SUBUNIT OF ELL COMPLEX"/>
    <property type="match status" value="1"/>
</dbReference>
<dbReference type="Gene3D" id="1.10.10.10">
    <property type="entry name" value="Winged helix-like DNA-binding domain superfamily/Winged helix DNA-binding domain"/>
    <property type="match status" value="2"/>
</dbReference>
<evidence type="ECO:0000313" key="2">
    <source>
        <dbReference type="EMBL" id="EFN53961.1"/>
    </source>
</evidence>
<accession>E1ZJA4</accession>
<dbReference type="PANTHER" id="PTHR12806:SF0">
    <property type="entry name" value="VACUOLAR-SORTING PROTEIN SNF8"/>
    <property type="match status" value="1"/>
</dbReference>
<dbReference type="FunFam" id="1.10.10.10:FF:000085">
    <property type="entry name" value="Vacuolar-sorting protein SNF8"/>
    <property type="match status" value="1"/>
</dbReference>
<dbReference type="RefSeq" id="XP_005846063.1">
    <property type="nucleotide sequence ID" value="XM_005846001.1"/>
</dbReference>
<dbReference type="InterPro" id="IPR016689">
    <property type="entry name" value="ESCRT-2_cplx_Snf8"/>
</dbReference>
<dbReference type="FunCoup" id="E1ZJA4">
    <property type="interactions" value="1693"/>
</dbReference>
<evidence type="ECO:0000313" key="3">
    <source>
        <dbReference type="Proteomes" id="UP000008141"/>
    </source>
</evidence>
<reference evidence="2 3" key="1">
    <citation type="journal article" date="2010" name="Plant Cell">
        <title>The Chlorella variabilis NC64A genome reveals adaptation to photosymbiosis, coevolution with viruses, and cryptic sex.</title>
        <authorList>
            <person name="Blanc G."/>
            <person name="Duncan G."/>
            <person name="Agarkova I."/>
            <person name="Borodovsky M."/>
            <person name="Gurnon J."/>
            <person name="Kuo A."/>
            <person name="Lindquist E."/>
            <person name="Lucas S."/>
            <person name="Pangilinan J."/>
            <person name="Polle J."/>
            <person name="Salamov A."/>
            <person name="Terry A."/>
            <person name="Yamada T."/>
            <person name="Dunigan D.D."/>
            <person name="Grigoriev I.V."/>
            <person name="Claverie J.M."/>
            <person name="Van Etten J.L."/>
        </authorList>
    </citation>
    <scope>NUCLEOTIDE SEQUENCE [LARGE SCALE GENOMIC DNA]</scope>
    <source>
        <strain evidence="2 3">NC64A</strain>
    </source>
</reference>
<dbReference type="GO" id="GO:0043328">
    <property type="term" value="P:protein transport to vacuole involved in ubiquitin-dependent protein catabolic process via the multivesicular body sorting pathway"/>
    <property type="evidence" value="ECO:0007669"/>
    <property type="project" value="TreeGrafter"/>
</dbReference>
<dbReference type="OrthoDB" id="283883at2759"/>